<gene>
    <name evidence="1" type="ORF">DVR12_10840</name>
</gene>
<dbReference type="Pfam" id="PF04170">
    <property type="entry name" value="NlpE"/>
    <property type="match status" value="1"/>
</dbReference>
<dbReference type="AlphaFoldDB" id="A0A3E1YBZ7"/>
<proteinExistence type="predicted"/>
<dbReference type="EMBL" id="QPMM01000004">
    <property type="protein sequence ID" value="RFS23501.1"/>
    <property type="molecule type" value="Genomic_DNA"/>
</dbReference>
<dbReference type="RefSeq" id="WP_116975692.1">
    <property type="nucleotide sequence ID" value="NZ_QPMM01000004.1"/>
</dbReference>
<dbReference type="Proteomes" id="UP000260644">
    <property type="component" value="Unassembled WGS sequence"/>
</dbReference>
<protein>
    <submittedName>
        <fullName evidence="1">Copper resistance protein NlpE</fullName>
    </submittedName>
</protein>
<evidence type="ECO:0000313" key="2">
    <source>
        <dbReference type="Proteomes" id="UP000260644"/>
    </source>
</evidence>
<comment type="caution">
    <text evidence="1">The sequence shown here is derived from an EMBL/GenBank/DDBJ whole genome shotgun (WGS) entry which is preliminary data.</text>
</comment>
<organism evidence="1 2">
    <name type="scientific">Chitinophaga silvatica</name>
    <dbReference type="NCBI Taxonomy" id="2282649"/>
    <lineage>
        <taxon>Bacteria</taxon>
        <taxon>Pseudomonadati</taxon>
        <taxon>Bacteroidota</taxon>
        <taxon>Chitinophagia</taxon>
        <taxon>Chitinophagales</taxon>
        <taxon>Chitinophagaceae</taxon>
        <taxon>Chitinophaga</taxon>
    </lineage>
</organism>
<dbReference type="PROSITE" id="PS51257">
    <property type="entry name" value="PROKAR_LIPOPROTEIN"/>
    <property type="match status" value="1"/>
</dbReference>
<sequence length="152" mass="16919">MRHITFLIICIALFSCQNSKSKTGKTDSAIISNPNDTSVITTVTYSGTLPCADCEGIITDLTLTTNTDNKDYHFSMKETYLGKNQSFPSEGNFAVLQGTPADPAATIIQLNPDKDKNLQRYFKKVSENELKLLDSEMKTIESNHNYSLKKVQ</sequence>
<name>A0A3E1YBZ7_9BACT</name>
<dbReference type="OrthoDB" id="5348860at2"/>
<reference evidence="1 2" key="1">
    <citation type="submission" date="2018-07" db="EMBL/GenBank/DDBJ databases">
        <title>Chitinophaga K2CV101002-2 sp. nov., isolated from a monsoon evergreen broad-leaved forest soil.</title>
        <authorList>
            <person name="Lv Y."/>
        </authorList>
    </citation>
    <scope>NUCLEOTIDE SEQUENCE [LARGE SCALE GENOMIC DNA]</scope>
    <source>
        <strain evidence="1 2">GDMCC 1.1288</strain>
    </source>
</reference>
<dbReference type="Gene3D" id="2.40.128.640">
    <property type="match status" value="1"/>
</dbReference>
<accession>A0A3E1YBZ7</accession>
<keyword evidence="2" id="KW-1185">Reference proteome</keyword>
<evidence type="ECO:0000313" key="1">
    <source>
        <dbReference type="EMBL" id="RFS23501.1"/>
    </source>
</evidence>
<dbReference type="InterPro" id="IPR007298">
    <property type="entry name" value="Cu-R_lipoprotein_NlpE"/>
</dbReference>